<evidence type="ECO:0000313" key="4">
    <source>
        <dbReference type="EMBL" id="TCD26529.1"/>
    </source>
</evidence>
<keyword evidence="1" id="KW-0472">Membrane</keyword>
<keyword evidence="1" id="KW-1133">Transmembrane helix</keyword>
<dbReference type="Gene3D" id="2.60.120.1440">
    <property type="match status" value="1"/>
</dbReference>
<organism evidence="4 5">
    <name type="scientific">Pedobacter psychrodurus</name>
    <dbReference type="NCBI Taxonomy" id="2530456"/>
    <lineage>
        <taxon>Bacteria</taxon>
        <taxon>Pseudomonadati</taxon>
        <taxon>Bacteroidota</taxon>
        <taxon>Sphingobacteriia</taxon>
        <taxon>Sphingobacteriales</taxon>
        <taxon>Sphingobacteriaceae</taxon>
        <taxon>Pedobacter</taxon>
    </lineage>
</organism>
<dbReference type="PIRSF" id="PIRSF018266">
    <property type="entry name" value="FecR"/>
    <property type="match status" value="1"/>
</dbReference>
<evidence type="ECO:0000313" key="5">
    <source>
        <dbReference type="Proteomes" id="UP000293925"/>
    </source>
</evidence>
<dbReference type="Pfam" id="PF16344">
    <property type="entry name" value="FecR_C"/>
    <property type="match status" value="1"/>
</dbReference>
<dbReference type="AlphaFoldDB" id="A0A4R0PVB7"/>
<keyword evidence="1" id="KW-0812">Transmembrane</keyword>
<dbReference type="Pfam" id="PF04773">
    <property type="entry name" value="FecR"/>
    <property type="match status" value="1"/>
</dbReference>
<dbReference type="InterPro" id="IPR012373">
    <property type="entry name" value="Ferrdict_sens_TM"/>
</dbReference>
<dbReference type="InterPro" id="IPR006860">
    <property type="entry name" value="FecR"/>
</dbReference>
<dbReference type="RefSeq" id="WP_131530843.1">
    <property type="nucleotide sequence ID" value="NZ_SJSO01000009.1"/>
</dbReference>
<name>A0A4R0PVB7_9SPHI</name>
<dbReference type="PANTHER" id="PTHR30273">
    <property type="entry name" value="PERIPLASMIC SIGNAL SENSOR AND SIGMA FACTOR ACTIVATOR FECR-RELATED"/>
    <property type="match status" value="1"/>
</dbReference>
<gene>
    <name evidence="4" type="ORF">EZ456_13135</name>
</gene>
<dbReference type="Proteomes" id="UP000293925">
    <property type="component" value="Unassembled WGS sequence"/>
</dbReference>
<dbReference type="OrthoDB" id="1524389at2"/>
<protein>
    <submittedName>
        <fullName evidence="4">DUF4974 domain-containing protein</fullName>
    </submittedName>
</protein>
<comment type="caution">
    <text evidence="4">The sequence shown here is derived from an EMBL/GenBank/DDBJ whole genome shotgun (WGS) entry which is preliminary data.</text>
</comment>
<feature type="transmembrane region" description="Helical" evidence="1">
    <location>
        <begin position="80"/>
        <end position="101"/>
    </location>
</feature>
<feature type="domain" description="Protein FecR C-terminal" evidence="3">
    <location>
        <begin position="255"/>
        <end position="323"/>
    </location>
</feature>
<dbReference type="Gene3D" id="3.55.50.30">
    <property type="match status" value="1"/>
</dbReference>
<evidence type="ECO:0000259" key="3">
    <source>
        <dbReference type="Pfam" id="PF16344"/>
    </source>
</evidence>
<dbReference type="PANTHER" id="PTHR30273:SF2">
    <property type="entry name" value="PROTEIN FECR"/>
    <property type="match status" value="1"/>
</dbReference>
<reference evidence="4 5" key="1">
    <citation type="submission" date="2019-02" db="EMBL/GenBank/DDBJ databases">
        <title>Pedobacter sp. RP-3-21 sp. nov., isolated from Arctic soil.</title>
        <authorList>
            <person name="Dahal R.H."/>
        </authorList>
    </citation>
    <scope>NUCLEOTIDE SEQUENCE [LARGE SCALE GENOMIC DNA]</scope>
    <source>
        <strain evidence="4 5">RP-3-21</strain>
    </source>
</reference>
<keyword evidence="5" id="KW-1185">Reference proteome</keyword>
<dbReference type="GO" id="GO:0016989">
    <property type="term" value="F:sigma factor antagonist activity"/>
    <property type="evidence" value="ECO:0007669"/>
    <property type="project" value="TreeGrafter"/>
</dbReference>
<dbReference type="EMBL" id="SJSO01000009">
    <property type="protein sequence ID" value="TCD26529.1"/>
    <property type="molecule type" value="Genomic_DNA"/>
</dbReference>
<sequence>MSQHKNQKALKSVLKKYLEEKANPQEAEAVENWYEELGKESDSTPYLNHAGAINNLSRLIKNNILQQILEQRKTKLRSQYIKYAAIFLLMISAGLIIFQSYHASRIPLADITFKSSHEAAKEITLKDGSIILLNVGSELIVAQDFGKYERNVSLQGEAFFKIAKDKRKPFIIKSGILKTTVVGTSFNINAYPDQDRIKIAVASGKVRIARKTAAGEEVLAIGMTKDASLTFDKSTGSAALKTEDAALISSWKDNKLYIDNATISEIAKQLERYYHLKVVYNPKIDKGKRYTIRFNHEPANRVMEILSILTKTKFTYQTNQITIK</sequence>
<accession>A0A4R0PVB7</accession>
<evidence type="ECO:0000256" key="1">
    <source>
        <dbReference type="SAM" id="Phobius"/>
    </source>
</evidence>
<dbReference type="InterPro" id="IPR032508">
    <property type="entry name" value="FecR_C"/>
</dbReference>
<proteinExistence type="predicted"/>
<evidence type="ECO:0000259" key="2">
    <source>
        <dbReference type="Pfam" id="PF04773"/>
    </source>
</evidence>
<feature type="domain" description="FecR protein" evidence="2">
    <location>
        <begin position="115"/>
        <end position="207"/>
    </location>
</feature>